<keyword evidence="2" id="KW-1185">Reference proteome</keyword>
<sequence length="249" mass="27868">MSTIVYQQASQPSIDSSHHVLEATTMRLKLVSPKSCNQKTLFGGWTFLQSQKPMEDFDTNTSYLDHNNQYSLKLSQKSLELCTESLGSESGSDASENNDAIFAFPAASVKRGRREQAGESKKVSSRSFPPPLTTMSGSKPFQVRPHREGGRLIIEAMETSLGSSTCCLRAERSHGRLRLTCWKSEEGDCDTKNGEENDVNDVGKKMEEEMERNVVVENFQRVRRCNEEEHGDKGICCHWESASCWVATS</sequence>
<protein>
    <submittedName>
        <fullName evidence="1">Uncharacterized protein</fullName>
    </submittedName>
</protein>
<reference evidence="2" key="1">
    <citation type="journal article" date="2022" name="Mol. Ecol. Resour.">
        <title>The genomes of chicory, endive, great burdock and yacon provide insights into Asteraceae palaeo-polyploidization history and plant inulin production.</title>
        <authorList>
            <person name="Fan W."/>
            <person name="Wang S."/>
            <person name="Wang H."/>
            <person name="Wang A."/>
            <person name="Jiang F."/>
            <person name="Liu H."/>
            <person name="Zhao H."/>
            <person name="Xu D."/>
            <person name="Zhang Y."/>
        </authorList>
    </citation>
    <scope>NUCLEOTIDE SEQUENCE [LARGE SCALE GENOMIC DNA]</scope>
    <source>
        <strain evidence="2">cv. Niubang</strain>
    </source>
</reference>
<dbReference type="EMBL" id="CM042055">
    <property type="protein sequence ID" value="KAI3701861.1"/>
    <property type="molecule type" value="Genomic_DNA"/>
</dbReference>
<reference evidence="1 2" key="2">
    <citation type="journal article" date="2022" name="Mol. Ecol. Resour.">
        <title>The genomes of chicory, endive, great burdock and yacon provide insights into Asteraceae paleo-polyploidization history and plant inulin production.</title>
        <authorList>
            <person name="Fan W."/>
            <person name="Wang S."/>
            <person name="Wang H."/>
            <person name="Wang A."/>
            <person name="Jiang F."/>
            <person name="Liu H."/>
            <person name="Zhao H."/>
            <person name="Xu D."/>
            <person name="Zhang Y."/>
        </authorList>
    </citation>
    <scope>NUCLEOTIDE SEQUENCE [LARGE SCALE GENOMIC DNA]</scope>
    <source>
        <strain evidence="2">cv. Niubang</strain>
    </source>
</reference>
<comment type="caution">
    <text evidence="1">The sequence shown here is derived from an EMBL/GenBank/DDBJ whole genome shotgun (WGS) entry which is preliminary data.</text>
</comment>
<name>A0ACB8ZX10_ARCLA</name>
<gene>
    <name evidence="1" type="ORF">L6452_27278</name>
</gene>
<proteinExistence type="predicted"/>
<organism evidence="1 2">
    <name type="scientific">Arctium lappa</name>
    <name type="common">Greater burdock</name>
    <name type="synonym">Lappa major</name>
    <dbReference type="NCBI Taxonomy" id="4217"/>
    <lineage>
        <taxon>Eukaryota</taxon>
        <taxon>Viridiplantae</taxon>
        <taxon>Streptophyta</taxon>
        <taxon>Embryophyta</taxon>
        <taxon>Tracheophyta</taxon>
        <taxon>Spermatophyta</taxon>
        <taxon>Magnoliopsida</taxon>
        <taxon>eudicotyledons</taxon>
        <taxon>Gunneridae</taxon>
        <taxon>Pentapetalae</taxon>
        <taxon>asterids</taxon>
        <taxon>campanulids</taxon>
        <taxon>Asterales</taxon>
        <taxon>Asteraceae</taxon>
        <taxon>Carduoideae</taxon>
        <taxon>Cardueae</taxon>
        <taxon>Arctiinae</taxon>
        <taxon>Arctium</taxon>
    </lineage>
</organism>
<evidence type="ECO:0000313" key="1">
    <source>
        <dbReference type="EMBL" id="KAI3701861.1"/>
    </source>
</evidence>
<dbReference type="Proteomes" id="UP001055879">
    <property type="component" value="Linkage Group LG09"/>
</dbReference>
<evidence type="ECO:0000313" key="2">
    <source>
        <dbReference type="Proteomes" id="UP001055879"/>
    </source>
</evidence>
<accession>A0ACB8ZX10</accession>